<dbReference type="Gene3D" id="1.10.630.10">
    <property type="entry name" value="Cytochrome P450"/>
    <property type="match status" value="1"/>
</dbReference>
<sequence length="602" mass="67095">MPTFLTPGILFLARGAPKLVFPCALIGILRYILDAHFGITISIARIVLGAAVLLPLLLTAKRVYGLLYMKRRAAALGARLVPFLPGGIGNVDRLMRLVRSMDDEICGEVHVGWTQECGNTLNMNLLWGDAIFTIEPDHIKAILATDFPNFVKGDELQNAFHSLLGTGVFNSDGDMWKFHRSMTRPFFTRDRITEFDNFDRHAELMITAMKDRLRSGHAIDLQDALHRFTLDSASEFLLGTDVQSLADPLPFPFSSSSSSTLNKSTNYGGATSKADAFARAFADAQVLATHRSILGWLWPLAEMTHDTMQAPMAVVNAFIEPIIDRAVERRTANAVLPAGNTASEKINEIGEVDTLLDHLVKLTSDQTVLKDEILNILIAARDTTAATLTFAFYLLSQHPEAMVRLRQEVLDHVGPSARPTYAKVTDMKYLRAFINETLRLFPAVPVDIRQSVNETTWPSADPAQKPLYIPANTQVLYSAMLTHRRTDLWGPDALEFDPDRFLDHRVRKYLTPKPYIFVPFNAGPRICLGQQFAYNEMSFVIIRLLQSFTSVALDTASQPPDTVPPPSWAGAPGRKGIEKFWPQSHLTMFSKGGLWVKMEEVV</sequence>
<dbReference type="PROSITE" id="PS00086">
    <property type="entry name" value="CYTOCHROME_P450"/>
    <property type="match status" value="1"/>
</dbReference>
<keyword evidence="3 8" id="KW-0349">Heme</keyword>
<evidence type="ECO:0000313" key="11">
    <source>
        <dbReference type="EMBL" id="KZP18810.1"/>
    </source>
</evidence>
<dbReference type="GO" id="GO:0020037">
    <property type="term" value="F:heme binding"/>
    <property type="evidence" value="ECO:0007669"/>
    <property type="project" value="InterPro"/>
</dbReference>
<evidence type="ECO:0000256" key="4">
    <source>
        <dbReference type="ARBA" id="ARBA00022723"/>
    </source>
</evidence>
<evidence type="ECO:0000256" key="8">
    <source>
        <dbReference type="PIRSR" id="PIRSR602401-1"/>
    </source>
</evidence>
<accession>A0A166HFJ6</accession>
<dbReference type="CDD" id="cd11063">
    <property type="entry name" value="CYP52"/>
    <property type="match status" value="1"/>
</dbReference>
<dbReference type="InterPro" id="IPR017972">
    <property type="entry name" value="Cyt_P450_CS"/>
</dbReference>
<evidence type="ECO:0000256" key="6">
    <source>
        <dbReference type="ARBA" id="ARBA00023004"/>
    </source>
</evidence>
<keyword evidence="10" id="KW-0472">Membrane</keyword>
<feature type="binding site" description="axial binding residue" evidence="8">
    <location>
        <position position="527"/>
    </location>
    <ligand>
        <name>heme</name>
        <dbReference type="ChEBI" id="CHEBI:30413"/>
    </ligand>
    <ligandPart>
        <name>Fe</name>
        <dbReference type="ChEBI" id="CHEBI:18248"/>
    </ligandPart>
</feature>
<keyword evidence="10" id="KW-1133">Transmembrane helix</keyword>
<dbReference type="OrthoDB" id="1470350at2759"/>
<dbReference type="EMBL" id="KV417569">
    <property type="protein sequence ID" value="KZP18810.1"/>
    <property type="molecule type" value="Genomic_DNA"/>
</dbReference>
<name>A0A166HFJ6_9AGAM</name>
<evidence type="ECO:0000256" key="1">
    <source>
        <dbReference type="ARBA" id="ARBA00001971"/>
    </source>
</evidence>
<keyword evidence="6 8" id="KW-0408">Iron</keyword>
<protein>
    <submittedName>
        <fullName evidence="11">Cytochrome P450 monooxygenase pc-3</fullName>
    </submittedName>
</protein>
<dbReference type="STRING" id="436010.A0A166HFJ6"/>
<reference evidence="11 12" key="1">
    <citation type="journal article" date="2016" name="Mol. Biol. Evol.">
        <title>Comparative Genomics of Early-Diverging Mushroom-Forming Fungi Provides Insights into the Origins of Lignocellulose Decay Capabilities.</title>
        <authorList>
            <person name="Nagy L.G."/>
            <person name="Riley R."/>
            <person name="Tritt A."/>
            <person name="Adam C."/>
            <person name="Daum C."/>
            <person name="Floudas D."/>
            <person name="Sun H."/>
            <person name="Yadav J.S."/>
            <person name="Pangilinan J."/>
            <person name="Larsson K.H."/>
            <person name="Matsuura K."/>
            <person name="Barry K."/>
            <person name="Labutti K."/>
            <person name="Kuo R."/>
            <person name="Ohm R.A."/>
            <person name="Bhattacharya S.S."/>
            <person name="Shirouzu T."/>
            <person name="Yoshinaga Y."/>
            <person name="Martin F.M."/>
            <person name="Grigoriev I.V."/>
            <person name="Hibbett D.S."/>
        </authorList>
    </citation>
    <scope>NUCLEOTIDE SEQUENCE [LARGE SCALE GENOMIC DNA]</scope>
    <source>
        <strain evidence="11 12">CBS 109695</strain>
    </source>
</reference>
<evidence type="ECO:0000256" key="3">
    <source>
        <dbReference type="ARBA" id="ARBA00022617"/>
    </source>
</evidence>
<dbReference type="PANTHER" id="PTHR24287">
    <property type="entry name" value="P450, PUTATIVE (EUROFUNG)-RELATED"/>
    <property type="match status" value="1"/>
</dbReference>
<dbReference type="PRINTS" id="PR00385">
    <property type="entry name" value="P450"/>
</dbReference>
<evidence type="ECO:0000256" key="9">
    <source>
        <dbReference type="RuleBase" id="RU000461"/>
    </source>
</evidence>
<dbReference type="AlphaFoldDB" id="A0A166HFJ6"/>
<evidence type="ECO:0000256" key="10">
    <source>
        <dbReference type="SAM" id="Phobius"/>
    </source>
</evidence>
<dbReference type="Proteomes" id="UP000076532">
    <property type="component" value="Unassembled WGS sequence"/>
</dbReference>
<keyword evidence="7 9" id="KW-0503">Monooxygenase</keyword>
<dbReference type="GO" id="GO:0004497">
    <property type="term" value="F:monooxygenase activity"/>
    <property type="evidence" value="ECO:0007669"/>
    <property type="project" value="UniProtKB-KW"/>
</dbReference>
<keyword evidence="4 8" id="KW-0479">Metal-binding</keyword>
<dbReference type="PANTHER" id="PTHR24287:SF1">
    <property type="entry name" value="P450, PUTATIVE (EUROFUNG)-RELATED"/>
    <property type="match status" value="1"/>
</dbReference>
<dbReference type="InterPro" id="IPR002401">
    <property type="entry name" value="Cyt_P450_E_grp-I"/>
</dbReference>
<evidence type="ECO:0000256" key="2">
    <source>
        <dbReference type="ARBA" id="ARBA00010617"/>
    </source>
</evidence>
<evidence type="ECO:0000256" key="7">
    <source>
        <dbReference type="ARBA" id="ARBA00023033"/>
    </source>
</evidence>
<dbReference type="SUPFAM" id="SSF48264">
    <property type="entry name" value="Cytochrome P450"/>
    <property type="match status" value="1"/>
</dbReference>
<comment type="cofactor">
    <cofactor evidence="1 8">
        <name>heme</name>
        <dbReference type="ChEBI" id="CHEBI:30413"/>
    </cofactor>
</comment>
<dbReference type="InterPro" id="IPR036396">
    <property type="entry name" value="Cyt_P450_sf"/>
</dbReference>
<organism evidence="11 12">
    <name type="scientific">Athelia psychrophila</name>
    <dbReference type="NCBI Taxonomy" id="1759441"/>
    <lineage>
        <taxon>Eukaryota</taxon>
        <taxon>Fungi</taxon>
        <taxon>Dikarya</taxon>
        <taxon>Basidiomycota</taxon>
        <taxon>Agaricomycotina</taxon>
        <taxon>Agaricomycetes</taxon>
        <taxon>Agaricomycetidae</taxon>
        <taxon>Atheliales</taxon>
        <taxon>Atheliaceae</taxon>
        <taxon>Athelia</taxon>
    </lineage>
</organism>
<keyword evidence="10" id="KW-0812">Transmembrane</keyword>
<dbReference type="GO" id="GO:0005506">
    <property type="term" value="F:iron ion binding"/>
    <property type="evidence" value="ECO:0007669"/>
    <property type="project" value="InterPro"/>
</dbReference>
<keyword evidence="12" id="KW-1185">Reference proteome</keyword>
<comment type="similarity">
    <text evidence="2 9">Belongs to the cytochrome P450 family.</text>
</comment>
<evidence type="ECO:0000256" key="5">
    <source>
        <dbReference type="ARBA" id="ARBA00023002"/>
    </source>
</evidence>
<dbReference type="Pfam" id="PF00067">
    <property type="entry name" value="p450"/>
    <property type="match status" value="1"/>
</dbReference>
<proteinExistence type="inferred from homology"/>
<dbReference type="GO" id="GO:0016705">
    <property type="term" value="F:oxidoreductase activity, acting on paired donors, with incorporation or reduction of molecular oxygen"/>
    <property type="evidence" value="ECO:0007669"/>
    <property type="project" value="InterPro"/>
</dbReference>
<evidence type="ECO:0000313" key="12">
    <source>
        <dbReference type="Proteomes" id="UP000076532"/>
    </source>
</evidence>
<gene>
    <name evidence="11" type="ORF">FIBSPDRAFT_863388</name>
</gene>
<dbReference type="InterPro" id="IPR001128">
    <property type="entry name" value="Cyt_P450"/>
</dbReference>
<keyword evidence="5 9" id="KW-0560">Oxidoreductase</keyword>
<dbReference type="InterPro" id="IPR047146">
    <property type="entry name" value="Cyt_P450_E_CYP52_fungi"/>
</dbReference>
<dbReference type="PRINTS" id="PR00463">
    <property type="entry name" value="EP450I"/>
</dbReference>
<feature type="transmembrane region" description="Helical" evidence="10">
    <location>
        <begin position="38"/>
        <end position="60"/>
    </location>
</feature>